<proteinExistence type="predicted"/>
<sequence>MTQSMSDKEQNSEDYLKQYLQETDVNQKASNEEAFTNNIKSDATERASDLQYFHFDAKDMPLGIFYPNGTSIMVRPAMVKEIQAYSMVDDQNFFDIVEKMNDMLSACVRVKYSDGSMGSYLDVKDGDRFYLIFLIRELTFQKGNGLFVKSKCTCGQENDIELGRKSFEYWDMDLDIEPFFDKGEKIFFFETIKGDFFNIAPPNIGIQKSFTDHIVNEYKEKNMPNMSFLKIIPFTLADRNNISSDGIKKKLRDFQELSLESFQFLNAAVDKMKFGIKELKTNCSACNLEVHAEMTFPNGASGIFIDDNTFNKLIKK</sequence>
<reference evidence="1" key="1">
    <citation type="submission" date="2021-06" db="EMBL/GenBank/DDBJ databases">
        <authorList>
            <person name="Gannon L."/>
            <person name="Redgwell R T."/>
            <person name="Michniewski S."/>
            <person name="Harrison D C."/>
            <person name="Millard A."/>
        </authorList>
    </citation>
    <scope>NUCLEOTIDE SEQUENCE</scope>
</reference>
<dbReference type="EMBL" id="OU342829">
    <property type="protein sequence ID" value="CAG7580052.1"/>
    <property type="molecule type" value="Genomic_DNA"/>
</dbReference>
<organism evidence="1">
    <name type="scientific">uncultured marine phage</name>
    <dbReference type="NCBI Taxonomy" id="707152"/>
    <lineage>
        <taxon>Viruses</taxon>
        <taxon>environmental samples</taxon>
    </lineage>
</organism>
<evidence type="ECO:0000313" key="1">
    <source>
        <dbReference type="EMBL" id="CAG7580052.1"/>
    </source>
</evidence>
<name>A0A8D9FRD4_9VIRU</name>
<accession>A0A8D9FRD4</accession>
<protein>
    <submittedName>
        <fullName evidence="1">Gp93</fullName>
    </submittedName>
</protein>
<gene>
    <name evidence="1" type="primary">93</name>
    <name evidence="1" type="ORF">SLAVMIC_00224</name>
</gene>